<reference evidence="6 7" key="1">
    <citation type="journal article" date="2018" name="Gigascience">
        <title>Genomes of trombidid mites reveal novel predicted allergens and laterally-transferred genes associated with secondary metabolism.</title>
        <authorList>
            <person name="Dong X."/>
            <person name="Chaisiri K."/>
            <person name="Xia D."/>
            <person name="Armstrong S.D."/>
            <person name="Fang Y."/>
            <person name="Donnelly M.J."/>
            <person name="Kadowaki T."/>
            <person name="McGarry J.W."/>
            <person name="Darby A.C."/>
            <person name="Makepeace B.L."/>
        </authorList>
    </citation>
    <scope>NUCLEOTIDE SEQUENCE [LARGE SCALE GENOMIC DNA]</scope>
    <source>
        <strain evidence="6">UoL-UT</strain>
    </source>
</reference>
<dbReference type="PIRSF" id="PIRSF006386">
    <property type="entry name" value="HCCAis_GSTk"/>
    <property type="match status" value="1"/>
</dbReference>
<evidence type="ECO:0000256" key="2">
    <source>
        <dbReference type="ARBA" id="ARBA00022679"/>
    </source>
</evidence>
<gene>
    <name evidence="6" type="ORF">B4U80_11623</name>
</gene>
<name>A0A443S5V5_9ACAR</name>
<dbReference type="InterPro" id="IPR051924">
    <property type="entry name" value="GST_Kappa/NadH"/>
</dbReference>
<evidence type="ECO:0000256" key="4">
    <source>
        <dbReference type="PIRNR" id="PIRNR006386"/>
    </source>
</evidence>
<sequence length="225" mass="25570">MSKTKIVVDLFYDVITPYSFIGFELLCKYRSIWPRMDLRLKPFLFSAVIKESKNNPPMSVQSKAAYIFEDLRRLSLMHHINVKKPSNFAELMSRNGTLRAMRFVTAIDLIAKGESTEKVSRELWKRIFSNEPGLDVYEDNSFKEVAKNVGLNQEISEKCLKAIHDDETKAKLKQNTSEAIAAGAFGAPTMLVHLGEKPELIFGSDRMEVIAYLLGEKYPGLVSKQ</sequence>
<protein>
    <recommendedName>
        <fullName evidence="4">Glutathione S-transferase kappa</fullName>
        <ecNumber evidence="4">2.5.1.18</ecNumber>
    </recommendedName>
</protein>
<dbReference type="AlphaFoldDB" id="A0A443S5V5"/>
<dbReference type="InterPro" id="IPR036249">
    <property type="entry name" value="Thioredoxin-like_sf"/>
</dbReference>
<proteinExistence type="inferred from homology"/>
<comment type="similarity">
    <text evidence="1 4">Belongs to the GST superfamily. Kappa family.</text>
</comment>
<organism evidence="6 7">
    <name type="scientific">Leptotrombidium deliense</name>
    <dbReference type="NCBI Taxonomy" id="299467"/>
    <lineage>
        <taxon>Eukaryota</taxon>
        <taxon>Metazoa</taxon>
        <taxon>Ecdysozoa</taxon>
        <taxon>Arthropoda</taxon>
        <taxon>Chelicerata</taxon>
        <taxon>Arachnida</taxon>
        <taxon>Acari</taxon>
        <taxon>Acariformes</taxon>
        <taxon>Trombidiformes</taxon>
        <taxon>Prostigmata</taxon>
        <taxon>Anystina</taxon>
        <taxon>Parasitengona</taxon>
        <taxon>Trombiculoidea</taxon>
        <taxon>Trombiculidae</taxon>
        <taxon>Leptotrombidium</taxon>
    </lineage>
</organism>
<dbReference type="SUPFAM" id="SSF52833">
    <property type="entry name" value="Thioredoxin-like"/>
    <property type="match status" value="1"/>
</dbReference>
<evidence type="ECO:0000256" key="1">
    <source>
        <dbReference type="ARBA" id="ARBA00006494"/>
    </source>
</evidence>
<dbReference type="InterPro" id="IPR001853">
    <property type="entry name" value="DSBA-like_thioredoxin_dom"/>
</dbReference>
<dbReference type="GO" id="GO:0004602">
    <property type="term" value="F:glutathione peroxidase activity"/>
    <property type="evidence" value="ECO:0007669"/>
    <property type="project" value="TreeGrafter"/>
</dbReference>
<evidence type="ECO:0000259" key="5">
    <source>
        <dbReference type="Pfam" id="PF01323"/>
    </source>
</evidence>
<dbReference type="GO" id="GO:0005777">
    <property type="term" value="C:peroxisome"/>
    <property type="evidence" value="ECO:0007669"/>
    <property type="project" value="TreeGrafter"/>
</dbReference>
<dbReference type="InterPro" id="IPR014440">
    <property type="entry name" value="HCCAis_GSTk"/>
</dbReference>
<keyword evidence="7" id="KW-1185">Reference proteome</keyword>
<evidence type="ECO:0000256" key="3">
    <source>
        <dbReference type="ARBA" id="ARBA00047960"/>
    </source>
</evidence>
<dbReference type="GO" id="GO:0004364">
    <property type="term" value="F:glutathione transferase activity"/>
    <property type="evidence" value="ECO:0007669"/>
    <property type="project" value="UniProtKB-UniRule"/>
</dbReference>
<dbReference type="Pfam" id="PF01323">
    <property type="entry name" value="DSBA"/>
    <property type="match status" value="1"/>
</dbReference>
<comment type="caution">
    <text evidence="6">The sequence shown here is derived from an EMBL/GenBank/DDBJ whole genome shotgun (WGS) entry which is preliminary data.</text>
</comment>
<dbReference type="EC" id="2.5.1.18" evidence="4"/>
<dbReference type="PANTHER" id="PTHR42943:SF2">
    <property type="entry name" value="GLUTATHIONE S-TRANSFERASE KAPPA 1"/>
    <property type="match status" value="1"/>
</dbReference>
<dbReference type="Gene3D" id="3.40.30.10">
    <property type="entry name" value="Glutaredoxin"/>
    <property type="match status" value="1"/>
</dbReference>
<feature type="domain" description="DSBA-like thioredoxin" evidence="5">
    <location>
        <begin position="7"/>
        <end position="214"/>
    </location>
</feature>
<dbReference type="EMBL" id="NCKV01007578">
    <property type="protein sequence ID" value="RWS22917.1"/>
    <property type="molecule type" value="Genomic_DNA"/>
</dbReference>
<dbReference type="OrthoDB" id="4664297at2759"/>
<dbReference type="VEuPathDB" id="VectorBase:LDEU009123"/>
<dbReference type="GO" id="GO:0005739">
    <property type="term" value="C:mitochondrion"/>
    <property type="evidence" value="ECO:0007669"/>
    <property type="project" value="TreeGrafter"/>
</dbReference>
<evidence type="ECO:0000313" key="6">
    <source>
        <dbReference type="EMBL" id="RWS22917.1"/>
    </source>
</evidence>
<keyword evidence="2 4" id="KW-0808">Transferase</keyword>
<evidence type="ECO:0000313" key="7">
    <source>
        <dbReference type="Proteomes" id="UP000288716"/>
    </source>
</evidence>
<accession>A0A443S5V5</accession>
<dbReference type="FunFam" id="3.40.30.10:FF:000096">
    <property type="entry name" value="Glutathione S-transferase kappa"/>
    <property type="match status" value="1"/>
</dbReference>
<dbReference type="Proteomes" id="UP000288716">
    <property type="component" value="Unassembled WGS sequence"/>
</dbReference>
<dbReference type="GO" id="GO:0006749">
    <property type="term" value="P:glutathione metabolic process"/>
    <property type="evidence" value="ECO:0007669"/>
    <property type="project" value="TreeGrafter"/>
</dbReference>
<dbReference type="PANTHER" id="PTHR42943">
    <property type="entry name" value="GLUTATHIONE S-TRANSFERASE KAPPA"/>
    <property type="match status" value="1"/>
</dbReference>
<dbReference type="STRING" id="299467.A0A443S5V5"/>
<comment type="catalytic activity">
    <reaction evidence="3 4">
        <text>RX + glutathione = an S-substituted glutathione + a halide anion + H(+)</text>
        <dbReference type="Rhea" id="RHEA:16437"/>
        <dbReference type="ChEBI" id="CHEBI:15378"/>
        <dbReference type="ChEBI" id="CHEBI:16042"/>
        <dbReference type="ChEBI" id="CHEBI:17792"/>
        <dbReference type="ChEBI" id="CHEBI:57925"/>
        <dbReference type="ChEBI" id="CHEBI:90779"/>
        <dbReference type="EC" id="2.5.1.18"/>
    </reaction>
</comment>